<dbReference type="RefSeq" id="YP_009801810.1">
    <property type="nucleotide sequence ID" value="NC_047975.1"/>
</dbReference>
<accession>A0A2U8ULR7</accession>
<name>A0A2U8ULR7_9CAUD</name>
<dbReference type="EMBL" id="MH153813">
    <property type="protein sequence ID" value="AWN04689.1"/>
    <property type="molecule type" value="Genomic_DNA"/>
</dbReference>
<gene>
    <name evidence="1" type="primary">71</name>
    <name evidence="1" type="ORF">PBI_SQUASH_71</name>
</gene>
<keyword evidence="2" id="KW-1185">Reference proteome</keyword>
<dbReference type="KEGG" id="vg:54992374"/>
<sequence>MTSADANKPIVKKVRVIEQRMPAPYGDIEIDVRPVSIFGKEGVVGHSVGIMDTRQGQGTRSDLDYAEAKAKAVLRAIRAYRRKNDLKTGGPA</sequence>
<organism evidence="1 2">
    <name type="scientific">Microbacterium phage Squash</name>
    <dbReference type="NCBI Taxonomy" id="2182357"/>
    <lineage>
        <taxon>Viruses</taxon>
        <taxon>Duplodnaviria</taxon>
        <taxon>Heunggongvirae</taxon>
        <taxon>Uroviricota</taxon>
        <taxon>Caudoviricetes</taxon>
        <taxon>Squashvirus</taxon>
        <taxon>Squashvirus squash</taxon>
    </lineage>
</organism>
<dbReference type="Proteomes" id="UP000246514">
    <property type="component" value="Segment"/>
</dbReference>
<reference evidence="1 2" key="1">
    <citation type="submission" date="2018-04" db="EMBL/GenBank/DDBJ databases">
        <authorList>
            <person name="Fournier C.T."/>
            <person name="Kim C.J."/>
            <person name="Romero I.G."/>
            <person name="Sanchez M."/>
            <person name="Do N."/>
            <person name="Wu S."/>
            <person name="Mosier S.A."/>
            <person name="Wang J."/>
            <person name="Lund A."/>
            <person name="Moberg-Parker J."/>
            <person name="Stanton A.-C.J."/>
            <person name="Garlena R.A."/>
            <person name="Russell D.A."/>
            <person name="Pope W.H."/>
            <person name="Jacobs-Sera D."/>
            <person name="Hatfull G.F."/>
        </authorList>
    </citation>
    <scope>NUCLEOTIDE SEQUENCE [LARGE SCALE GENOMIC DNA]</scope>
</reference>
<dbReference type="GeneID" id="54992374"/>
<evidence type="ECO:0000313" key="2">
    <source>
        <dbReference type="Proteomes" id="UP000246514"/>
    </source>
</evidence>
<evidence type="ECO:0000313" key="1">
    <source>
        <dbReference type="EMBL" id="AWN04689.1"/>
    </source>
</evidence>
<protein>
    <submittedName>
        <fullName evidence="1">Uncharacterized protein</fullName>
    </submittedName>
</protein>
<proteinExistence type="predicted"/>